<gene>
    <name evidence="15" type="ORF">C5167_040881</name>
</gene>
<evidence type="ECO:0000259" key="14">
    <source>
        <dbReference type="Pfam" id="PF17766"/>
    </source>
</evidence>
<evidence type="ECO:0008006" key="17">
    <source>
        <dbReference type="Google" id="ProtNLM"/>
    </source>
</evidence>
<dbReference type="InterPro" id="IPR022398">
    <property type="entry name" value="Peptidase_S8_His-AS"/>
</dbReference>
<dbReference type="Gramene" id="RZC47918">
    <property type="protein sequence ID" value="RZC47918"/>
    <property type="gene ID" value="C5167_040881"/>
</dbReference>
<evidence type="ECO:0000259" key="12">
    <source>
        <dbReference type="Pfam" id="PF02225"/>
    </source>
</evidence>
<reference evidence="15 16" key="1">
    <citation type="journal article" date="2018" name="Science">
        <title>The opium poppy genome and morphinan production.</title>
        <authorList>
            <person name="Guo L."/>
            <person name="Winzer T."/>
            <person name="Yang X."/>
            <person name="Li Y."/>
            <person name="Ning Z."/>
            <person name="He Z."/>
            <person name="Teodor R."/>
            <person name="Lu Y."/>
            <person name="Bowser T.A."/>
            <person name="Graham I.A."/>
            <person name="Ye K."/>
        </authorList>
    </citation>
    <scope>NUCLEOTIDE SEQUENCE [LARGE SCALE GENOMIC DNA]</scope>
    <source>
        <strain evidence="16">cv. HN1</strain>
        <tissue evidence="15">Leaves</tissue>
    </source>
</reference>
<dbReference type="GO" id="GO:0004252">
    <property type="term" value="F:serine-type endopeptidase activity"/>
    <property type="evidence" value="ECO:0007669"/>
    <property type="project" value="UniProtKB-UniRule"/>
</dbReference>
<keyword evidence="16" id="KW-1185">Reference proteome</keyword>
<feature type="domain" description="Inhibitor I9" evidence="13">
    <location>
        <begin position="36"/>
        <end position="123"/>
    </location>
</feature>
<evidence type="ECO:0000259" key="11">
    <source>
        <dbReference type="Pfam" id="PF00082"/>
    </source>
</evidence>
<dbReference type="SUPFAM" id="SSF52743">
    <property type="entry name" value="Subtilisin-like"/>
    <property type="match status" value="1"/>
</dbReference>
<dbReference type="OMA" id="KACWKGC"/>
<dbReference type="PROSITE" id="PS51892">
    <property type="entry name" value="SUBTILASE"/>
    <property type="match status" value="1"/>
</dbReference>
<feature type="domain" description="Peptidase S8/S53" evidence="11">
    <location>
        <begin position="148"/>
        <end position="604"/>
    </location>
</feature>
<evidence type="ECO:0000256" key="7">
    <source>
        <dbReference type="ARBA" id="ARBA00022825"/>
    </source>
</evidence>
<evidence type="ECO:0000256" key="9">
    <source>
        <dbReference type="PIRSR" id="PIRSR615500-1"/>
    </source>
</evidence>
<dbReference type="InterPro" id="IPR041469">
    <property type="entry name" value="Subtilisin-like_FN3"/>
</dbReference>
<dbReference type="Gene3D" id="3.30.70.80">
    <property type="entry name" value="Peptidase S8 propeptide/proteinase inhibitor I9"/>
    <property type="match status" value="1"/>
</dbReference>
<keyword evidence="8" id="KW-0325">Glycoprotein</keyword>
<dbReference type="PROSITE" id="PS00137">
    <property type="entry name" value="SUBTILASE_HIS"/>
    <property type="match status" value="1"/>
</dbReference>
<dbReference type="InterPro" id="IPR037045">
    <property type="entry name" value="S8pro/Inhibitor_I9_sf"/>
</dbReference>
<dbReference type="Gene3D" id="3.50.30.30">
    <property type="match status" value="1"/>
</dbReference>
<comment type="similarity">
    <text evidence="2 10">Belongs to the peptidase S8 family.</text>
</comment>
<evidence type="ECO:0000256" key="4">
    <source>
        <dbReference type="ARBA" id="ARBA00022670"/>
    </source>
</evidence>
<dbReference type="FunFam" id="3.30.70.80:FF:000003">
    <property type="entry name" value="Subtilisin-like protease SBT1.9"/>
    <property type="match status" value="1"/>
</dbReference>
<dbReference type="Pfam" id="PF17766">
    <property type="entry name" value="fn3_6"/>
    <property type="match status" value="1"/>
</dbReference>
<dbReference type="GO" id="GO:0005576">
    <property type="term" value="C:extracellular region"/>
    <property type="evidence" value="ECO:0007669"/>
    <property type="project" value="UniProtKB-SubCell"/>
</dbReference>
<evidence type="ECO:0000313" key="16">
    <source>
        <dbReference type="Proteomes" id="UP000316621"/>
    </source>
</evidence>
<protein>
    <recommendedName>
        <fullName evidence="17">Subtilisin-like protease</fullName>
    </recommendedName>
</protein>
<accession>A0A4Y7IKE4</accession>
<evidence type="ECO:0000256" key="3">
    <source>
        <dbReference type="ARBA" id="ARBA00022525"/>
    </source>
</evidence>
<evidence type="ECO:0000256" key="1">
    <source>
        <dbReference type="ARBA" id="ARBA00004613"/>
    </source>
</evidence>
<dbReference type="Pfam" id="PF02225">
    <property type="entry name" value="PA"/>
    <property type="match status" value="1"/>
</dbReference>
<dbReference type="InterPro" id="IPR015500">
    <property type="entry name" value="Peptidase_S8_subtilisin-rel"/>
</dbReference>
<dbReference type="AlphaFoldDB" id="A0A4Y7IKE4"/>
<dbReference type="FunFam" id="3.40.50.200:FF:000006">
    <property type="entry name" value="Subtilisin-like protease SBT1.5"/>
    <property type="match status" value="1"/>
</dbReference>
<feature type="domain" description="Subtilisin-like protease fibronectin type-III" evidence="14">
    <location>
        <begin position="680"/>
        <end position="780"/>
    </location>
</feature>
<evidence type="ECO:0000313" key="15">
    <source>
        <dbReference type="EMBL" id="RZC47918.1"/>
    </source>
</evidence>
<dbReference type="CDD" id="cd02120">
    <property type="entry name" value="PA_subtilisin_like"/>
    <property type="match status" value="1"/>
</dbReference>
<evidence type="ECO:0000259" key="13">
    <source>
        <dbReference type="Pfam" id="PF05922"/>
    </source>
</evidence>
<comment type="subcellular location">
    <subcellularLocation>
        <location evidence="1">Secreted</location>
    </subcellularLocation>
</comment>
<dbReference type="PANTHER" id="PTHR10795">
    <property type="entry name" value="PROPROTEIN CONVERTASE SUBTILISIN/KEXIN"/>
    <property type="match status" value="1"/>
</dbReference>
<keyword evidence="4 10" id="KW-0645">Protease</keyword>
<dbReference type="InterPro" id="IPR036852">
    <property type="entry name" value="Peptidase_S8/S53_dom_sf"/>
</dbReference>
<keyword evidence="6 10" id="KW-0378">Hydrolase</keyword>
<feature type="active site" description="Charge relay system" evidence="9 10">
    <location>
        <position position="232"/>
    </location>
</feature>
<proteinExistence type="inferred from homology"/>
<keyword evidence="3" id="KW-0964">Secreted</keyword>
<dbReference type="Proteomes" id="UP000316621">
    <property type="component" value="Chromosome 1"/>
</dbReference>
<dbReference type="CDD" id="cd04852">
    <property type="entry name" value="Peptidases_S8_3"/>
    <property type="match status" value="1"/>
</dbReference>
<dbReference type="InterPro" id="IPR045051">
    <property type="entry name" value="SBT"/>
</dbReference>
<dbReference type="EMBL" id="CM010715">
    <property type="protein sequence ID" value="RZC47918.1"/>
    <property type="molecule type" value="Genomic_DNA"/>
</dbReference>
<dbReference type="PRINTS" id="PR00723">
    <property type="entry name" value="SUBTILISIN"/>
</dbReference>
<evidence type="ECO:0000256" key="10">
    <source>
        <dbReference type="PROSITE-ProRule" id="PRU01240"/>
    </source>
</evidence>
<dbReference type="InterPro" id="IPR010259">
    <property type="entry name" value="S8pro/Inhibitor_I9"/>
</dbReference>
<dbReference type="InterPro" id="IPR003137">
    <property type="entry name" value="PA_domain"/>
</dbReference>
<evidence type="ECO:0000256" key="6">
    <source>
        <dbReference type="ARBA" id="ARBA00022801"/>
    </source>
</evidence>
<dbReference type="Gene3D" id="2.60.40.2310">
    <property type="match status" value="1"/>
</dbReference>
<feature type="active site" description="Charge relay system" evidence="9 10">
    <location>
        <position position="157"/>
    </location>
</feature>
<name>A0A4Y7IKE4_PAPSO</name>
<feature type="active site" description="Charge relay system" evidence="9 10">
    <location>
        <position position="563"/>
    </location>
</feature>
<dbReference type="InterPro" id="IPR034197">
    <property type="entry name" value="Peptidases_S8_3"/>
</dbReference>
<keyword evidence="7 10" id="KW-0720">Serine protease</keyword>
<evidence type="ECO:0000256" key="2">
    <source>
        <dbReference type="ARBA" id="ARBA00011073"/>
    </source>
</evidence>
<evidence type="ECO:0000256" key="5">
    <source>
        <dbReference type="ARBA" id="ARBA00022729"/>
    </source>
</evidence>
<feature type="domain" description="PA" evidence="12">
    <location>
        <begin position="393"/>
        <end position="477"/>
    </location>
</feature>
<dbReference type="Pfam" id="PF05922">
    <property type="entry name" value="Inhibitor_I9"/>
    <property type="match status" value="1"/>
</dbReference>
<dbReference type="Gene3D" id="3.40.50.200">
    <property type="entry name" value="Peptidase S8/S53 domain"/>
    <property type="match status" value="1"/>
</dbReference>
<evidence type="ECO:0000256" key="8">
    <source>
        <dbReference type="ARBA" id="ARBA00023180"/>
    </source>
</evidence>
<dbReference type="GO" id="GO:0006508">
    <property type="term" value="P:proteolysis"/>
    <property type="evidence" value="ECO:0007669"/>
    <property type="project" value="UniProtKB-KW"/>
</dbReference>
<dbReference type="InterPro" id="IPR000209">
    <property type="entry name" value="Peptidase_S8/S53_dom"/>
</dbReference>
<dbReference type="Pfam" id="PF00082">
    <property type="entry name" value="Peptidase_S8"/>
    <property type="match status" value="1"/>
</dbReference>
<organism evidence="15 16">
    <name type="scientific">Papaver somniferum</name>
    <name type="common">Opium poppy</name>
    <dbReference type="NCBI Taxonomy" id="3469"/>
    <lineage>
        <taxon>Eukaryota</taxon>
        <taxon>Viridiplantae</taxon>
        <taxon>Streptophyta</taxon>
        <taxon>Embryophyta</taxon>
        <taxon>Tracheophyta</taxon>
        <taxon>Spermatophyta</taxon>
        <taxon>Magnoliopsida</taxon>
        <taxon>Ranunculales</taxon>
        <taxon>Papaveraceae</taxon>
        <taxon>Papaveroideae</taxon>
        <taxon>Papaver</taxon>
    </lineage>
</organism>
<keyword evidence="5" id="KW-0732">Signal</keyword>
<sequence length="795" mass="85356">MSKKMNTPWTGSLIVFLLSNVFIIISSFAHEQPKIFIVHVSKSDKPSIFNTHLDWYTSTLQSLPPSPLASSFGTGHLHRPSPEIIYTYSHAIHGFAARLTPSQASHLRSLHGIVSISPERTHRIYTTRTPQFLGLNDHSGLWRSSKHGENVIIGVIDSGIWPERKSFNDSGYSPVPEKWKGICETGPDFPETSCNRKIIGARVYYKGYEEAMGMPVDADGTESRSPRDTHGHGTHCASIAAGSVVSNAGFRKFAVGVVKGMATKARIAAYKVSWTFGIVTSDVIAGMDQAVADGVDIISLSLGPGQSMKYYDDSIAIAAFGAMQKGILVSCAAGNNGPAPMSVDNLAPWMLNVGASTIDREFPADLVLGDGQVFPGASLYSGDPLNQQSGAYAEVVYSLRNKTDRYCSGGSLNSTHVSGKIVVCYVGYDTNAADQGTAVKTAGGAGMILIDPNEGELRARAYPIPATEVSLSSGSKIIEYMNKEYSNGQRPTATIKFRGMVTGSSSSSAPRVASLSSRGPSQVVPEILKPDVIAPGINILAAWTGFGADPANSEEFNIISGSSMACPHVSGLAALLRSAYPKWSPAAIKSALMTTAYNIDNSGRHITDFATNNFSTPFQHGSGHVNPNKALNPGLVYDISPSDYEAFLCSIGYSTEQMSLFAKDKKVDCETIKSSNGPGDLNYPSFSVVFGKTEKLKYKRVVTNVGSSVNAVYNVRIRGRTSFVKTSVSPTKLVFTKDKTSLAYEITFESKLKIPVTEKKEAFGSIEWYDGEHVVRSPIAFSSVITNSTSFISSS</sequence>
<dbReference type="OrthoDB" id="10256524at2759"/>